<evidence type="ECO:0000313" key="2">
    <source>
        <dbReference type="Proteomes" id="UP000229901"/>
    </source>
</evidence>
<gene>
    <name evidence="1" type="ORF">COT97_01345</name>
</gene>
<evidence type="ECO:0000313" key="1">
    <source>
        <dbReference type="EMBL" id="PIR94410.1"/>
    </source>
</evidence>
<proteinExistence type="predicted"/>
<dbReference type="AlphaFoldDB" id="A0A2H0V7T9"/>
<organism evidence="1 2">
    <name type="scientific">Candidatus Falkowbacteria bacterium CG10_big_fil_rev_8_21_14_0_10_39_11</name>
    <dbReference type="NCBI Taxonomy" id="1974565"/>
    <lineage>
        <taxon>Bacteria</taxon>
        <taxon>Candidatus Falkowiibacteriota</taxon>
    </lineage>
</organism>
<protein>
    <submittedName>
        <fullName evidence="1">Uncharacterized protein</fullName>
    </submittedName>
</protein>
<reference evidence="2" key="1">
    <citation type="submission" date="2017-09" db="EMBL/GenBank/DDBJ databases">
        <title>Depth-based differentiation of microbial function through sediment-hosted aquifers and enrichment of novel symbionts in the deep terrestrial subsurface.</title>
        <authorList>
            <person name="Probst A.J."/>
            <person name="Ladd B."/>
            <person name="Jarett J.K."/>
            <person name="Geller-Mcgrath D.E."/>
            <person name="Sieber C.M.K."/>
            <person name="Emerson J.B."/>
            <person name="Anantharaman K."/>
            <person name="Thomas B.C."/>
            <person name="Malmstrom R."/>
            <person name="Stieglmeier M."/>
            <person name="Klingl A."/>
            <person name="Woyke T."/>
            <person name="Ryan C.M."/>
            <person name="Banfield J.F."/>
        </authorList>
    </citation>
    <scope>NUCLEOTIDE SEQUENCE [LARGE SCALE GENOMIC DNA]</scope>
</reference>
<dbReference type="Proteomes" id="UP000229901">
    <property type="component" value="Unassembled WGS sequence"/>
</dbReference>
<comment type="caution">
    <text evidence="1">The sequence shown here is derived from an EMBL/GenBank/DDBJ whole genome shotgun (WGS) entry which is preliminary data.</text>
</comment>
<sequence>MISPTLDDIREFLDIVDEMIKIMKSKIASWETKYDLIFYGDTCIIAQIKLLEINFDYTTPDISFENDCRALYKAIKSKADELKKIAKALITANETKLEDS</sequence>
<accession>A0A2H0V7T9</accession>
<dbReference type="EMBL" id="PFAP01000006">
    <property type="protein sequence ID" value="PIR94410.1"/>
    <property type="molecule type" value="Genomic_DNA"/>
</dbReference>
<name>A0A2H0V7T9_9BACT</name>